<dbReference type="InterPro" id="IPR001357">
    <property type="entry name" value="BRCT_dom"/>
</dbReference>
<dbReference type="Pfam" id="PF16589">
    <property type="entry name" value="BRCT_2"/>
    <property type="match status" value="1"/>
</dbReference>
<evidence type="ECO:0000256" key="6">
    <source>
        <dbReference type="SAM" id="MobiDB-lite"/>
    </source>
</evidence>
<evidence type="ECO:0000256" key="1">
    <source>
        <dbReference type="ARBA" id="ARBA00004123"/>
    </source>
</evidence>
<dbReference type="SUPFAM" id="SSF52113">
    <property type="entry name" value="BRCT domain"/>
    <property type="match status" value="2"/>
</dbReference>
<feature type="domain" description="BRCT" evidence="7">
    <location>
        <begin position="86"/>
        <end position="159"/>
    </location>
</feature>
<dbReference type="AlphaFoldDB" id="L0HBP4"/>
<evidence type="ECO:0000256" key="5">
    <source>
        <dbReference type="ARBA" id="ARBA00030146"/>
    </source>
</evidence>
<evidence type="ECO:0000313" key="8">
    <source>
        <dbReference type="EMBL" id="AGA95404.1"/>
    </source>
</evidence>
<feature type="compositionally biased region" description="Polar residues" evidence="6">
    <location>
        <begin position="578"/>
        <end position="589"/>
    </location>
</feature>
<organism evidence="8">
    <name type="scientific">Schmidtea mediterranea</name>
    <name type="common">Freshwater planarian flatworm</name>
    <dbReference type="NCBI Taxonomy" id="79327"/>
    <lineage>
        <taxon>Eukaryota</taxon>
        <taxon>Metazoa</taxon>
        <taxon>Spiralia</taxon>
        <taxon>Lophotrochozoa</taxon>
        <taxon>Platyhelminthes</taxon>
        <taxon>Rhabditophora</taxon>
        <taxon>Seriata</taxon>
        <taxon>Tricladida</taxon>
        <taxon>Continenticola</taxon>
        <taxon>Geoplanoidea</taxon>
        <taxon>Dugesiidae</taxon>
        <taxon>Schmidtea</taxon>
    </lineage>
</organism>
<feature type="domain" description="BRCT" evidence="7">
    <location>
        <begin position="309"/>
        <end position="390"/>
    </location>
</feature>
<dbReference type="Pfam" id="PF16770">
    <property type="entry name" value="RTT107_BRCT_5"/>
    <property type="match status" value="1"/>
</dbReference>
<sequence length="751" mass="85339">VNQAKRDNWLSAIRSHGAETVSVCNLQNVTHLIVDCQLEDPDLFKLALRNKTRVVTIYWVNDVIEKGSLEPPFEIIHLPTPFSKNLSFSYIRKQIVSITGFEGEERKKIEYMVVQLGVKYTEYLEASNTVLICKRPNGRKFDAAQKLGIACVNVRWLQDLYFGDLQTLSSDIDHKYQCFEPPYVSIRLERHTHRVQELMVGWLIPIRLDENSWKRMRVLKEQCEAEKNSKKRLAEVNAIQSPVNSKKLKWELPSLSEDEKSLSDATPLKFMKSHIQQCQMVNGMRNEMKIDESHENVDEFLQQYENLPPIIVAFTGLIPEQRDKLTDLVISIGGEVTDDMNRFTHLIAKNIVRTPKFYFGILRGCQIVSAKWIQACAYRGQFIEEKLWRLEDKEGERQYGFSLHESLLKAQNRQMNRMRPLFDSLEFFLSPRAKHRQVCIDLIRACGGTIREKRPIQKMALMPEPKHLIICHEDDSHLANYLTRTKTGNKAVHHEEFVLSGVMRQELDYDSYQIQYVSVMKNAFNHHAISMPSSGEHLTGTGLQEPVPGRESPSRSAMSDSTVDTVDTQTSHSESYGLPQSITSQPSEHNQFIIKSEPTLSKYLDNNIFSKIGYPSSSCSVPFSLITTSQPSNVCINNEIPHNTDQFIKQSEIKTEDTIYSNINPGQSFPSMSVAEATTMLCKDQVVAISSPNQEAFSIKIDESAIHVNALSSSMVPINIASGYSGLSTSQQQSISNISNDINPVSPTPDQ</sequence>
<proteinExistence type="evidence at transcript level"/>
<feature type="compositionally biased region" description="Low complexity" evidence="6">
    <location>
        <begin position="559"/>
        <end position="573"/>
    </location>
</feature>
<dbReference type="CDD" id="cd17744">
    <property type="entry name" value="BRCT_MDC1_rpt1"/>
    <property type="match status" value="1"/>
</dbReference>
<reference evidence="8" key="2">
    <citation type="submission" date="2012-12" db="EMBL/GenBank/DDBJ databases">
        <authorList>
            <person name="Hubert A.M."/>
            <person name="Zayas R.M."/>
        </authorList>
    </citation>
    <scope>NUCLEOTIDE SEQUENCE</scope>
</reference>
<dbReference type="GO" id="GO:0006974">
    <property type="term" value="P:DNA damage response"/>
    <property type="evidence" value="ECO:0007669"/>
    <property type="project" value="UniProtKB-KW"/>
</dbReference>
<evidence type="ECO:0000256" key="2">
    <source>
        <dbReference type="ARBA" id="ARBA00022763"/>
    </source>
</evidence>
<keyword evidence="2" id="KW-0227">DNA damage</keyword>
<evidence type="ECO:0000259" key="7">
    <source>
        <dbReference type="PROSITE" id="PS50172"/>
    </source>
</evidence>
<feature type="non-terminal residue" evidence="8">
    <location>
        <position position="1"/>
    </location>
</feature>
<dbReference type="GO" id="GO:0044666">
    <property type="term" value="C:MLL3/4 complex"/>
    <property type="evidence" value="ECO:0007669"/>
    <property type="project" value="TreeGrafter"/>
</dbReference>
<dbReference type="PROSITE" id="PS50172">
    <property type="entry name" value="BRCT"/>
    <property type="match status" value="3"/>
</dbReference>
<dbReference type="EMBL" id="KC262340">
    <property type="protein sequence ID" value="AGA95404.1"/>
    <property type="molecule type" value="mRNA"/>
</dbReference>
<feature type="region of interest" description="Disordered" evidence="6">
    <location>
        <begin position="531"/>
        <end position="589"/>
    </location>
</feature>
<name>L0HBP4_SCHMD</name>
<dbReference type="SMART" id="SM00292">
    <property type="entry name" value="BRCT"/>
    <property type="match status" value="3"/>
</dbReference>
<dbReference type="PANTHER" id="PTHR23196:SF1">
    <property type="entry name" value="PAX-INTERACTING PROTEIN 1"/>
    <property type="match status" value="1"/>
</dbReference>
<keyword evidence="3" id="KW-0539">Nucleus</keyword>
<feature type="domain" description="BRCT" evidence="7">
    <location>
        <begin position="1"/>
        <end position="77"/>
    </location>
</feature>
<dbReference type="CDD" id="cd17711">
    <property type="entry name" value="BRCT_PAXIP1_rpt3"/>
    <property type="match status" value="1"/>
</dbReference>
<comment type="subcellular location">
    <subcellularLocation>
        <location evidence="1">Nucleus</location>
    </subcellularLocation>
</comment>
<dbReference type="InterPro" id="IPR036420">
    <property type="entry name" value="BRCT_dom_sf"/>
</dbReference>
<dbReference type="PANTHER" id="PTHR23196">
    <property type="entry name" value="PAX TRANSCRIPTION ACTIVATION DOMAIN INTERACTING PROTEIN"/>
    <property type="match status" value="1"/>
</dbReference>
<evidence type="ECO:0000256" key="3">
    <source>
        <dbReference type="ARBA" id="ARBA00023242"/>
    </source>
</evidence>
<dbReference type="Gene3D" id="3.40.50.10190">
    <property type="entry name" value="BRCT domain"/>
    <property type="match status" value="4"/>
</dbReference>
<dbReference type="Pfam" id="PF12738">
    <property type="entry name" value="PTCB-BRCT"/>
    <property type="match status" value="1"/>
</dbReference>
<reference evidence="8" key="1">
    <citation type="journal article" date="2012" name="Epigenetics">
        <title>Epigenetic regulation of planarian stem cells by the SET1/MLL family of histone methyltransferases.</title>
        <authorList>
            <person name="Hubert A."/>
            <person name="Henderson J.M."/>
            <person name="Ross K.G."/>
            <person name="Cowles M.W."/>
            <person name="Torres J."/>
            <person name="Zayas R.M."/>
        </authorList>
    </citation>
    <scope>NUCLEOTIDE SEQUENCE</scope>
</reference>
<accession>L0HBP4</accession>
<evidence type="ECO:0000256" key="4">
    <source>
        <dbReference type="ARBA" id="ARBA00023858"/>
    </source>
</evidence>
<dbReference type="InterPro" id="IPR051579">
    <property type="entry name" value="DDR_Transcriptional_Reg"/>
</dbReference>
<protein>
    <recommendedName>
        <fullName evidence="4">PAX-interacting protein 1</fullName>
    </recommendedName>
    <alternativeName>
        <fullName evidence="5">PAX transactivation activation domain-interacting protein</fullName>
    </alternativeName>
</protein>